<keyword evidence="2" id="KW-1185">Reference proteome</keyword>
<sequence length="37" mass="4076">MTTGTNISGSRGMWQGENVQFHVTGEVLRISGAFFCR</sequence>
<reference evidence="1 2" key="1">
    <citation type="submission" date="2018-06" db="EMBL/GenBank/DDBJ databases">
        <title>Genomic Encyclopedia of Type Strains, Phase IV (KMG-IV): sequencing the most valuable type-strain genomes for metagenomic binning, comparative biology and taxonomic classification.</title>
        <authorList>
            <person name="Goeker M."/>
        </authorList>
    </citation>
    <scope>NUCLEOTIDE SEQUENCE [LARGE SCALE GENOMIC DNA]</scope>
    <source>
        <strain evidence="1 2">DSM 27453</strain>
    </source>
</reference>
<organism evidence="1 2">
    <name type="scientific">Pseudocitrobacter faecalis</name>
    <dbReference type="NCBI Taxonomy" id="1398493"/>
    <lineage>
        <taxon>Bacteria</taxon>
        <taxon>Pseudomonadati</taxon>
        <taxon>Pseudomonadota</taxon>
        <taxon>Gammaproteobacteria</taxon>
        <taxon>Enterobacterales</taxon>
        <taxon>Enterobacteriaceae</taxon>
        <taxon>Pseudocitrobacter</taxon>
    </lineage>
</organism>
<dbReference type="EMBL" id="QNRL01000001">
    <property type="protein sequence ID" value="RBP14889.1"/>
    <property type="molecule type" value="Genomic_DNA"/>
</dbReference>
<dbReference type="Proteomes" id="UP000253201">
    <property type="component" value="Unassembled WGS sequence"/>
</dbReference>
<gene>
    <name evidence="1" type="ORF">DFQ50_101361</name>
</gene>
<evidence type="ECO:0000313" key="2">
    <source>
        <dbReference type="Proteomes" id="UP000253201"/>
    </source>
</evidence>
<protein>
    <submittedName>
        <fullName evidence="1">Uncharacterized protein</fullName>
    </submittedName>
</protein>
<proteinExistence type="predicted"/>
<accession>A0ABX9G313</accession>
<comment type="caution">
    <text evidence="1">The sequence shown here is derived from an EMBL/GenBank/DDBJ whole genome shotgun (WGS) entry which is preliminary data.</text>
</comment>
<evidence type="ECO:0000313" key="1">
    <source>
        <dbReference type="EMBL" id="RBP14889.1"/>
    </source>
</evidence>
<name>A0ABX9G313_9ENTR</name>